<dbReference type="EMBL" id="JARIHO010000047">
    <property type="protein sequence ID" value="KAJ7323187.1"/>
    <property type="molecule type" value="Genomic_DNA"/>
</dbReference>
<sequence length="115" mass="12551">MSLSISVSVALGLLLLPLAYAPVSNLNRAFPTLFRKARGVYLGAPKMYCAHILDLLDGSPAWDIPHTPVTRSRVAFLTRTPFRTRRYRPTILLSFSGLYPSHAHGTGAPPPIPAI</sequence>
<dbReference type="AlphaFoldDB" id="A0AAD6ZHV1"/>
<proteinExistence type="predicted"/>
<organism evidence="2 3">
    <name type="scientific">Mycena albidolilacea</name>
    <dbReference type="NCBI Taxonomy" id="1033008"/>
    <lineage>
        <taxon>Eukaryota</taxon>
        <taxon>Fungi</taxon>
        <taxon>Dikarya</taxon>
        <taxon>Basidiomycota</taxon>
        <taxon>Agaricomycotina</taxon>
        <taxon>Agaricomycetes</taxon>
        <taxon>Agaricomycetidae</taxon>
        <taxon>Agaricales</taxon>
        <taxon>Marasmiineae</taxon>
        <taxon>Mycenaceae</taxon>
        <taxon>Mycena</taxon>
    </lineage>
</organism>
<name>A0AAD6ZHV1_9AGAR</name>
<evidence type="ECO:0000256" key="1">
    <source>
        <dbReference type="SAM" id="SignalP"/>
    </source>
</evidence>
<keyword evidence="1" id="KW-0732">Signal</keyword>
<evidence type="ECO:0000313" key="3">
    <source>
        <dbReference type="Proteomes" id="UP001218218"/>
    </source>
</evidence>
<dbReference type="Proteomes" id="UP001218218">
    <property type="component" value="Unassembled WGS sequence"/>
</dbReference>
<reference evidence="2" key="1">
    <citation type="submission" date="2023-03" db="EMBL/GenBank/DDBJ databases">
        <title>Massive genome expansion in bonnet fungi (Mycena s.s.) driven by repeated elements and novel gene families across ecological guilds.</title>
        <authorList>
            <consortium name="Lawrence Berkeley National Laboratory"/>
            <person name="Harder C.B."/>
            <person name="Miyauchi S."/>
            <person name="Viragh M."/>
            <person name="Kuo A."/>
            <person name="Thoen E."/>
            <person name="Andreopoulos B."/>
            <person name="Lu D."/>
            <person name="Skrede I."/>
            <person name="Drula E."/>
            <person name="Henrissat B."/>
            <person name="Morin E."/>
            <person name="Kohler A."/>
            <person name="Barry K."/>
            <person name="LaButti K."/>
            <person name="Morin E."/>
            <person name="Salamov A."/>
            <person name="Lipzen A."/>
            <person name="Mereny Z."/>
            <person name="Hegedus B."/>
            <person name="Baldrian P."/>
            <person name="Stursova M."/>
            <person name="Weitz H."/>
            <person name="Taylor A."/>
            <person name="Grigoriev I.V."/>
            <person name="Nagy L.G."/>
            <person name="Martin F."/>
            <person name="Kauserud H."/>
        </authorList>
    </citation>
    <scope>NUCLEOTIDE SEQUENCE</scope>
    <source>
        <strain evidence="2">CBHHK002</strain>
    </source>
</reference>
<feature type="chain" id="PRO_5042081492" evidence="1">
    <location>
        <begin position="22"/>
        <end position="115"/>
    </location>
</feature>
<evidence type="ECO:0000313" key="2">
    <source>
        <dbReference type="EMBL" id="KAJ7323187.1"/>
    </source>
</evidence>
<protein>
    <submittedName>
        <fullName evidence="2">Uncharacterized protein</fullName>
    </submittedName>
</protein>
<keyword evidence="3" id="KW-1185">Reference proteome</keyword>
<gene>
    <name evidence="2" type="ORF">DFH08DRAFT_817768</name>
</gene>
<accession>A0AAD6ZHV1</accession>
<feature type="signal peptide" evidence="1">
    <location>
        <begin position="1"/>
        <end position="21"/>
    </location>
</feature>
<comment type="caution">
    <text evidence="2">The sequence shown here is derived from an EMBL/GenBank/DDBJ whole genome shotgun (WGS) entry which is preliminary data.</text>
</comment>